<sequence length="850" mass="97406">MGANVSPSTRATIVHIGATFTLFLVLLLSLVRYITVPQDSTRCNGMLNDGWWVGDNYTTWQPSGCMPHDYTPHEMSKCLNHSRVLYIGDSIMREQFTAMTSFIPDMKLKRSGPSKHSDRMYSSEKYGMSIELWWDPYLNQSRTLEMLNKDRGVFSEDEDEDDVDVVDDDRRRRASLLIIGSGPWYMKNLGDRYFDDWKVAVDHVMDAVEKASHVADAVMLSPVEVPQYDLLSPERGDTITADKIHRMNTYLRGREQTLMPKTPFVIPYVWNTVGSSTTNMTEDGLHYLSGVTSIQASLALNYRCNNELPKHFPFDTTCCTRYPTPSWLQIMLLVFFLIRVPIGYVLLNYTSPNGYCHRIASMCLFLPSMEVLASLFIFGLGVVYMYIGDRTHLFGKVFKLFDASIFGWLLVIPLVGAILTLRTKDQDDQGFLNRAQTDEWKGWMQIIILVYHFMDAIDVPAIYNIMRVLVAAYLFQTGYGHFSFFYKKGDFGFARVFSILLRLNLLTVVLVYVMDTDYLSYYFTPLVTFWFGVIWVTMFVGHTHNQSKPWFLLGKIVVMGLLTGVLIHADGVLEAVFSLLEVVFNVHWDVDMWRFRMALDAWIVYIGMLFAYGVIHLSDRIERVQHQAWLLVKVAAAVISIAALTWYFYFERSLPSKQAYTSYHPYLSWIPIIAFIVLRNATKRLRNTTLGLFEFVGKCSLETYIGQFHMWLAADTKGLLVVLTNPSWVKHGTMGWWINLAVSSVVFILVCYHLNRTTSDISQWICASSTSSSASATTDQQHRSSNYQHVPLLPTSSTPSSDDDDDDDDNDQAVWHEKPTISRWTLIWQDLRFKAALILTCLAILNHLCS</sequence>
<evidence type="ECO:0000256" key="3">
    <source>
        <dbReference type="ARBA" id="ARBA00010666"/>
    </source>
</evidence>
<feature type="transmembrane region" description="Helical" evidence="10">
    <location>
        <begin position="359"/>
        <end position="387"/>
    </location>
</feature>
<feature type="region of interest" description="Disordered" evidence="9">
    <location>
        <begin position="776"/>
        <end position="814"/>
    </location>
</feature>
<keyword evidence="8" id="KW-0325">Glycoprotein</keyword>
<reference evidence="13 14" key="1">
    <citation type="submission" date="2023-03" db="EMBL/GenBank/DDBJ databases">
        <title>Genome sequence of Lichtheimia ornata CBS 291.66.</title>
        <authorList>
            <person name="Mohabir J.T."/>
            <person name="Shea T.P."/>
            <person name="Kurbessoian T."/>
            <person name="Berby B."/>
            <person name="Fontaine J."/>
            <person name="Livny J."/>
            <person name="Gnirke A."/>
            <person name="Stajich J.E."/>
            <person name="Cuomo C.A."/>
        </authorList>
    </citation>
    <scope>NUCLEOTIDE SEQUENCE [LARGE SCALE GENOMIC DNA]</scope>
    <source>
        <strain evidence="13">CBS 291.66</strain>
    </source>
</reference>
<feature type="transmembrane region" description="Helical" evidence="10">
    <location>
        <begin position="442"/>
        <end position="462"/>
    </location>
</feature>
<evidence type="ECO:0000256" key="4">
    <source>
        <dbReference type="ARBA" id="ARBA00022679"/>
    </source>
</evidence>
<evidence type="ECO:0000256" key="5">
    <source>
        <dbReference type="ARBA" id="ARBA00022692"/>
    </source>
</evidence>
<keyword evidence="14" id="KW-1185">Reference proteome</keyword>
<gene>
    <name evidence="13" type="ORF">O0I10_003686</name>
</gene>
<comment type="caution">
    <text evidence="13">The sequence shown here is derived from an EMBL/GenBank/DDBJ whole genome shotgun (WGS) entry which is preliminary data.</text>
</comment>
<dbReference type="Pfam" id="PF13839">
    <property type="entry name" value="PC-Esterase"/>
    <property type="match status" value="1"/>
</dbReference>
<evidence type="ECO:0000256" key="8">
    <source>
        <dbReference type="ARBA" id="ARBA00023180"/>
    </source>
</evidence>
<evidence type="ECO:0000259" key="11">
    <source>
        <dbReference type="Pfam" id="PF07779"/>
    </source>
</evidence>
<feature type="transmembrane region" description="Helical" evidence="10">
    <location>
        <begin position="597"/>
        <end position="617"/>
    </location>
</feature>
<dbReference type="EMBL" id="JARTCD010000012">
    <property type="protein sequence ID" value="KAJ8660638.1"/>
    <property type="molecule type" value="Genomic_DNA"/>
</dbReference>
<comment type="similarity">
    <text evidence="2">Belongs to the PC-esterase family. TBL subfamily.</text>
</comment>
<feature type="transmembrane region" description="Helical" evidence="10">
    <location>
        <begin position="690"/>
        <end position="714"/>
    </location>
</feature>
<feature type="transmembrane region" description="Helical" evidence="10">
    <location>
        <begin position="399"/>
        <end position="421"/>
    </location>
</feature>
<proteinExistence type="inferred from homology"/>
<evidence type="ECO:0000256" key="7">
    <source>
        <dbReference type="ARBA" id="ARBA00023136"/>
    </source>
</evidence>
<evidence type="ECO:0000256" key="10">
    <source>
        <dbReference type="SAM" id="Phobius"/>
    </source>
</evidence>
<keyword evidence="4" id="KW-0808">Transferase</keyword>
<feature type="transmembrane region" description="Helical" evidence="10">
    <location>
        <begin position="629"/>
        <end position="649"/>
    </location>
</feature>
<feature type="domain" description="Cas1p 10 TM acyl transferase" evidence="11">
    <location>
        <begin position="313"/>
        <end position="773"/>
    </location>
</feature>
<comment type="similarity">
    <text evidence="3">Belongs to the PC-esterase family. CASD1 subfamily.</text>
</comment>
<accession>A0AAD7Y163</accession>
<feature type="transmembrane region" description="Helical" evidence="10">
    <location>
        <begin position="12"/>
        <end position="34"/>
    </location>
</feature>
<dbReference type="InterPro" id="IPR012419">
    <property type="entry name" value="Cas1_AcylTrans_dom"/>
</dbReference>
<evidence type="ECO:0000256" key="9">
    <source>
        <dbReference type="SAM" id="MobiDB-lite"/>
    </source>
</evidence>
<dbReference type="GO" id="GO:0005975">
    <property type="term" value="P:carbohydrate metabolic process"/>
    <property type="evidence" value="ECO:0007669"/>
    <property type="project" value="UniProtKB-ARBA"/>
</dbReference>
<comment type="subcellular location">
    <subcellularLocation>
        <location evidence="1">Membrane</location>
        <topology evidence="1">Multi-pass membrane protein</topology>
    </subcellularLocation>
</comment>
<dbReference type="PANTHER" id="PTHR13533:SF1">
    <property type="entry name" value="N-ACETYLNEURAMINATE 9-O-ACETYLTRANSFERASE"/>
    <property type="match status" value="1"/>
</dbReference>
<feature type="domain" description="Trichome birefringence-like C-terminal" evidence="12">
    <location>
        <begin position="72"/>
        <end position="189"/>
    </location>
</feature>
<keyword evidence="5 10" id="KW-0812">Transmembrane</keyword>
<feature type="transmembrane region" description="Helical" evidence="10">
    <location>
        <begin position="519"/>
        <end position="540"/>
    </location>
</feature>
<evidence type="ECO:0008006" key="15">
    <source>
        <dbReference type="Google" id="ProtNLM"/>
    </source>
</evidence>
<dbReference type="GO" id="GO:0016020">
    <property type="term" value="C:membrane"/>
    <property type="evidence" value="ECO:0007669"/>
    <property type="project" value="UniProtKB-SubCell"/>
</dbReference>
<keyword evidence="7 10" id="KW-0472">Membrane</keyword>
<organism evidence="13 14">
    <name type="scientific">Lichtheimia ornata</name>
    <dbReference type="NCBI Taxonomy" id="688661"/>
    <lineage>
        <taxon>Eukaryota</taxon>
        <taxon>Fungi</taxon>
        <taxon>Fungi incertae sedis</taxon>
        <taxon>Mucoromycota</taxon>
        <taxon>Mucoromycotina</taxon>
        <taxon>Mucoromycetes</taxon>
        <taxon>Mucorales</taxon>
        <taxon>Lichtheimiaceae</taxon>
        <taxon>Lichtheimia</taxon>
    </lineage>
</organism>
<feature type="transmembrane region" description="Helical" evidence="10">
    <location>
        <begin position="552"/>
        <end position="577"/>
    </location>
</feature>
<feature type="compositionally biased region" description="Acidic residues" evidence="9">
    <location>
        <begin position="801"/>
        <end position="811"/>
    </location>
</feature>
<dbReference type="Pfam" id="PF07779">
    <property type="entry name" value="Cas1_AcylT"/>
    <property type="match status" value="1"/>
</dbReference>
<evidence type="ECO:0000256" key="2">
    <source>
        <dbReference type="ARBA" id="ARBA00007727"/>
    </source>
</evidence>
<name>A0AAD7Y163_9FUNG</name>
<dbReference type="Proteomes" id="UP001234581">
    <property type="component" value="Unassembled WGS sequence"/>
</dbReference>
<evidence type="ECO:0000256" key="1">
    <source>
        <dbReference type="ARBA" id="ARBA00004141"/>
    </source>
</evidence>
<evidence type="ECO:0000259" key="12">
    <source>
        <dbReference type="Pfam" id="PF13839"/>
    </source>
</evidence>
<dbReference type="PANTHER" id="PTHR13533">
    <property type="entry name" value="N-ACETYLNEURAMINATE 9-O-ACETYLTRANSFERASE"/>
    <property type="match status" value="1"/>
</dbReference>
<dbReference type="AlphaFoldDB" id="A0AAD7Y163"/>
<feature type="transmembrane region" description="Helical" evidence="10">
    <location>
        <begin position="493"/>
        <end position="513"/>
    </location>
</feature>
<dbReference type="GO" id="GO:0016740">
    <property type="term" value="F:transferase activity"/>
    <property type="evidence" value="ECO:0007669"/>
    <property type="project" value="UniProtKB-KW"/>
</dbReference>
<dbReference type="RefSeq" id="XP_058345551.1">
    <property type="nucleotide sequence ID" value="XM_058483753.1"/>
</dbReference>
<feature type="transmembrane region" description="Helical" evidence="10">
    <location>
        <begin position="734"/>
        <end position="754"/>
    </location>
</feature>
<evidence type="ECO:0000256" key="6">
    <source>
        <dbReference type="ARBA" id="ARBA00022989"/>
    </source>
</evidence>
<protein>
    <recommendedName>
        <fullName evidence="15">Cas1p 10 TM acyl transferase domain-containing protein</fullName>
    </recommendedName>
</protein>
<keyword evidence="6 10" id="KW-1133">Transmembrane helix</keyword>
<feature type="transmembrane region" description="Helical" evidence="10">
    <location>
        <begin position="468"/>
        <end position="486"/>
    </location>
</feature>
<dbReference type="GO" id="GO:0005794">
    <property type="term" value="C:Golgi apparatus"/>
    <property type="evidence" value="ECO:0007669"/>
    <property type="project" value="UniProtKB-ARBA"/>
</dbReference>
<dbReference type="GeneID" id="83211099"/>
<evidence type="ECO:0000313" key="13">
    <source>
        <dbReference type="EMBL" id="KAJ8660638.1"/>
    </source>
</evidence>
<evidence type="ECO:0000313" key="14">
    <source>
        <dbReference type="Proteomes" id="UP001234581"/>
    </source>
</evidence>
<dbReference type="InterPro" id="IPR026057">
    <property type="entry name" value="TBL_C"/>
</dbReference>
<feature type="compositionally biased region" description="Low complexity" evidence="9">
    <location>
        <begin position="791"/>
        <end position="800"/>
    </location>
</feature>
<feature type="transmembrane region" description="Helical" evidence="10">
    <location>
        <begin position="327"/>
        <end position="347"/>
    </location>
</feature>
<feature type="transmembrane region" description="Helical" evidence="10">
    <location>
        <begin position="661"/>
        <end position="678"/>
    </location>
</feature>